<sequence length="205" mass="22684">MLGTLKAHPRLFYEFDLETHIPENHLVRGIDRVCVISERDIDPVHLERAKLFHAARHPNQEMDLFIRSELAGLTRPIAIRELLRQSSVGKAGWWSVVRAIRPGIVDVVNWEPITERSVICIPEGAGWQPPSLHATTSWKRIALSVSDRAGARSSRLARKVTLSPAKNGPTRNPGRSPIALISSCPMIALLPTIAMANSSSCPDRA</sequence>
<name>A0A5B8IUY7_9RHOB</name>
<accession>A0A5B8IUY7</accession>
<dbReference type="RefSeq" id="WP_146364793.1">
    <property type="nucleotide sequence ID" value="NZ_CP042261.1"/>
</dbReference>
<dbReference type="Proteomes" id="UP000318483">
    <property type="component" value="Chromosome"/>
</dbReference>
<evidence type="ECO:0000313" key="2">
    <source>
        <dbReference type="Proteomes" id="UP000318483"/>
    </source>
</evidence>
<keyword evidence="2" id="KW-1185">Reference proteome</keyword>
<gene>
    <name evidence="1" type="ORF">FPZ52_07105</name>
</gene>
<dbReference type="AlphaFoldDB" id="A0A5B8IUY7"/>
<protein>
    <submittedName>
        <fullName evidence="1">Uncharacterized protein</fullName>
    </submittedName>
</protein>
<dbReference type="KEGG" id="lit:FPZ52_07105"/>
<proteinExistence type="predicted"/>
<dbReference type="EMBL" id="CP042261">
    <property type="protein sequence ID" value="QDY69414.1"/>
    <property type="molecule type" value="Genomic_DNA"/>
</dbReference>
<reference evidence="1 2" key="1">
    <citation type="submission" date="2019-07" db="EMBL/GenBank/DDBJ databases">
        <title>Litoreibacter alkalisoli sp. nov., isolated from saline-alkaline soil.</title>
        <authorList>
            <person name="Wang S."/>
            <person name="Xu L."/>
            <person name="Xing Y.-T."/>
            <person name="Sun J.-Q."/>
        </authorList>
    </citation>
    <scope>NUCLEOTIDE SEQUENCE [LARGE SCALE GENOMIC DNA]</scope>
    <source>
        <strain evidence="1 2">LN3S51</strain>
    </source>
</reference>
<evidence type="ECO:0000313" key="1">
    <source>
        <dbReference type="EMBL" id="QDY69414.1"/>
    </source>
</evidence>
<dbReference type="OrthoDB" id="7846781at2"/>
<organism evidence="1 2">
    <name type="scientific">Qingshengfaniella alkalisoli</name>
    <dbReference type="NCBI Taxonomy" id="2599296"/>
    <lineage>
        <taxon>Bacteria</taxon>
        <taxon>Pseudomonadati</taxon>
        <taxon>Pseudomonadota</taxon>
        <taxon>Alphaproteobacteria</taxon>
        <taxon>Rhodobacterales</taxon>
        <taxon>Paracoccaceae</taxon>
        <taxon>Qingshengfaniella</taxon>
    </lineage>
</organism>